<feature type="region of interest" description="Disordered" evidence="1">
    <location>
        <begin position="41"/>
        <end position="70"/>
    </location>
</feature>
<organism evidence="2 3">
    <name type="scientific">Photobacterium aphoticum</name>
    <dbReference type="NCBI Taxonomy" id="754436"/>
    <lineage>
        <taxon>Bacteria</taxon>
        <taxon>Pseudomonadati</taxon>
        <taxon>Pseudomonadota</taxon>
        <taxon>Gammaproteobacteria</taxon>
        <taxon>Vibrionales</taxon>
        <taxon>Vibrionaceae</taxon>
        <taxon>Photobacterium</taxon>
    </lineage>
</organism>
<name>A0A090RJW9_9GAMM</name>
<comment type="caution">
    <text evidence="2">The sequence shown here is derived from an EMBL/GenBank/DDBJ whole genome shotgun (WGS) entry which is preliminary data.</text>
</comment>
<reference evidence="2 3" key="1">
    <citation type="journal article" date="2014" name="Genome Announc.">
        <title>Draft Genome Sequences of Two Vibrionaceae Species, Vibrio ponticus C121 and Photobacterium aphoticum C119, Isolated as Coral Reef Microbiota.</title>
        <authorList>
            <person name="Al-saari N."/>
            <person name="Meirelles P.M."/>
            <person name="Mino S."/>
            <person name="Suda W."/>
            <person name="Oshima K."/>
            <person name="Hattori M."/>
            <person name="Ohkuma M."/>
            <person name="Thompson F.L."/>
            <person name="Gomez-Gil B."/>
            <person name="Sawabe T."/>
            <person name="Sawabe T."/>
        </authorList>
    </citation>
    <scope>NUCLEOTIDE SEQUENCE [LARGE SCALE GENOMIC DNA]</scope>
    <source>
        <strain evidence="2 3">JCM 19237</strain>
    </source>
</reference>
<evidence type="ECO:0000313" key="3">
    <source>
        <dbReference type="Proteomes" id="UP000029227"/>
    </source>
</evidence>
<dbReference type="EMBL" id="BBMN01000019">
    <property type="protein sequence ID" value="GAL07812.1"/>
    <property type="molecule type" value="Genomic_DNA"/>
</dbReference>
<dbReference type="AlphaFoldDB" id="A0A090RJW9"/>
<gene>
    <name evidence="2" type="ORF">JCM19237_6994</name>
</gene>
<dbReference type="Proteomes" id="UP000029227">
    <property type="component" value="Unassembled WGS sequence"/>
</dbReference>
<sequence length="129" mass="14176">MAHRPPLFAQLAWLVKPLRHKTESPLPAHYTLTAWPLPGEPAIRAPSTQWRPCPDDGDPGAPPCNGSDHRYPASYTVAQSQWSVRCHSQSCDDSSWHHTHPALIPPACAKVHAASANENRNSGPARHPF</sequence>
<evidence type="ECO:0000256" key="1">
    <source>
        <dbReference type="SAM" id="MobiDB-lite"/>
    </source>
</evidence>
<proteinExistence type="predicted"/>
<protein>
    <submittedName>
        <fullName evidence="2">Uncharacterized protein</fullName>
    </submittedName>
</protein>
<evidence type="ECO:0000313" key="2">
    <source>
        <dbReference type="EMBL" id="GAL07812.1"/>
    </source>
</evidence>
<accession>A0A090RJW9</accession>